<dbReference type="Proteomes" id="UP000592180">
    <property type="component" value="Unassembled WGS sequence"/>
</dbReference>
<proteinExistence type="predicted"/>
<dbReference type="EMBL" id="JACHLE010000001">
    <property type="protein sequence ID" value="MBB4806179.1"/>
    <property type="molecule type" value="Genomic_DNA"/>
</dbReference>
<sequence>MKEPKLIPGKLFSDSRGKVIFNNDFDASEAKRIYFIENIDTDFIRGWQGHKIEQRWYMATEGAFNINLIEIDNWEKPGQDCKRLNFEINAQNFDVLHIPPGYISSIQAIEDNSKLMVMSDYRLHEIDDEYKFPIDYFVI</sequence>
<dbReference type="Gene3D" id="2.60.120.10">
    <property type="entry name" value="Jelly Rolls"/>
    <property type="match status" value="1"/>
</dbReference>
<evidence type="ECO:0000313" key="3">
    <source>
        <dbReference type="Proteomes" id="UP000592180"/>
    </source>
</evidence>
<dbReference type="InterPro" id="IPR011051">
    <property type="entry name" value="RmlC_Cupin_sf"/>
</dbReference>
<dbReference type="Pfam" id="PF05523">
    <property type="entry name" value="FdtA"/>
    <property type="match status" value="1"/>
</dbReference>
<dbReference type="RefSeq" id="WP_184186708.1">
    <property type="nucleotide sequence ID" value="NZ_JACHLE010000001.1"/>
</dbReference>
<accession>A0A840K9Z8</accession>
<comment type="caution">
    <text evidence="2">The sequence shown here is derived from an EMBL/GenBank/DDBJ whole genome shotgun (WGS) entry which is preliminary data.</text>
</comment>
<dbReference type="InterPro" id="IPR008894">
    <property type="entry name" value="QdtA_cupin_dom"/>
</dbReference>
<name>A0A840K9Z8_9FLAO</name>
<reference evidence="2 3" key="1">
    <citation type="submission" date="2020-08" db="EMBL/GenBank/DDBJ databases">
        <title>Functional genomics of gut bacteria from endangered species of beetles.</title>
        <authorList>
            <person name="Carlos-Shanley C."/>
        </authorList>
    </citation>
    <scope>NUCLEOTIDE SEQUENCE [LARGE SCALE GENOMIC DNA]</scope>
    <source>
        <strain evidence="2 3">S00151</strain>
    </source>
</reference>
<keyword evidence="3" id="KW-1185">Reference proteome</keyword>
<evidence type="ECO:0000313" key="2">
    <source>
        <dbReference type="EMBL" id="MBB4806179.1"/>
    </source>
</evidence>
<evidence type="ECO:0000259" key="1">
    <source>
        <dbReference type="Pfam" id="PF05523"/>
    </source>
</evidence>
<dbReference type="AlphaFoldDB" id="A0A840K9Z8"/>
<feature type="domain" description="Sugar 3,4-ketoisomerase QdtA cupin" evidence="1">
    <location>
        <begin position="10"/>
        <end position="127"/>
    </location>
</feature>
<dbReference type="SUPFAM" id="SSF51182">
    <property type="entry name" value="RmlC-like cupins"/>
    <property type="match status" value="1"/>
</dbReference>
<organism evidence="2 3">
    <name type="scientific">Chryseobacterium defluvii</name>
    <dbReference type="NCBI Taxonomy" id="160396"/>
    <lineage>
        <taxon>Bacteria</taxon>
        <taxon>Pseudomonadati</taxon>
        <taxon>Bacteroidota</taxon>
        <taxon>Flavobacteriia</taxon>
        <taxon>Flavobacteriales</taxon>
        <taxon>Weeksellaceae</taxon>
        <taxon>Chryseobacterium group</taxon>
        <taxon>Chryseobacterium</taxon>
    </lineage>
</organism>
<gene>
    <name evidence="2" type="ORF">HNP38_001451</name>
</gene>
<dbReference type="InterPro" id="IPR014710">
    <property type="entry name" value="RmlC-like_jellyroll"/>
</dbReference>
<protein>
    <submittedName>
        <fullName evidence="2">dTDP-4-dehydrorhamnose 3,5-epimerase-like enzyme</fullName>
    </submittedName>
</protein>